<dbReference type="EC" id="2.5.1.54" evidence="8"/>
<evidence type="ECO:0000256" key="8">
    <source>
        <dbReference type="PIRNR" id="PIRNR001361"/>
    </source>
</evidence>
<keyword evidence="4 8" id="KW-0028">Amino-acid biosynthesis</keyword>
<gene>
    <name evidence="10" type="primary">aroF</name>
    <name evidence="10" type="ORF">GMST_26620</name>
</gene>
<evidence type="ECO:0000256" key="6">
    <source>
        <dbReference type="ARBA" id="ARBA00023141"/>
    </source>
</evidence>
<feature type="domain" description="DAHP synthetase I/KDSA" evidence="9">
    <location>
        <begin position="39"/>
        <end position="338"/>
    </location>
</feature>
<evidence type="ECO:0000256" key="1">
    <source>
        <dbReference type="ARBA" id="ARBA00003726"/>
    </source>
</evidence>
<comment type="pathway">
    <text evidence="2 8">Metabolic intermediate biosynthesis; chorismate biosynthesis; chorismate from D-erythrose 4-phosphate and phosphoenolpyruvate: step 1/7.</text>
</comment>
<keyword evidence="5 8" id="KW-0808">Transferase</keyword>
<proteinExistence type="inferred from homology"/>
<evidence type="ECO:0000256" key="7">
    <source>
        <dbReference type="ARBA" id="ARBA00047508"/>
    </source>
</evidence>
<dbReference type="NCBIfam" id="TIGR00034">
    <property type="entry name" value="aroFGH"/>
    <property type="match status" value="1"/>
</dbReference>
<dbReference type="Gene3D" id="3.20.20.70">
    <property type="entry name" value="Aldolase class I"/>
    <property type="match status" value="1"/>
</dbReference>
<dbReference type="RefSeq" id="WP_183355162.1">
    <property type="nucleotide sequence ID" value="NZ_BLXX01000008.1"/>
</dbReference>
<reference evidence="11" key="1">
    <citation type="submission" date="2020-06" db="EMBL/GenBank/DDBJ databases">
        <title>Draft genomic sequence of Geomonas sp. Red330.</title>
        <authorList>
            <person name="Itoh H."/>
            <person name="Zhenxing X."/>
            <person name="Ushijima N."/>
            <person name="Masuda Y."/>
            <person name="Shiratori Y."/>
            <person name="Senoo K."/>
        </authorList>
    </citation>
    <scope>NUCLEOTIDE SEQUENCE [LARGE SCALE GENOMIC DNA]</scope>
    <source>
        <strain evidence="11">Red330</strain>
    </source>
</reference>
<evidence type="ECO:0000256" key="5">
    <source>
        <dbReference type="ARBA" id="ARBA00022679"/>
    </source>
</evidence>
<accession>A0A6V8MK89</accession>
<keyword evidence="11" id="KW-1185">Reference proteome</keyword>
<comment type="caution">
    <text evidence="10">The sequence shown here is derived from an EMBL/GenBank/DDBJ whole genome shotgun (WGS) entry which is preliminary data.</text>
</comment>
<dbReference type="NCBIfam" id="NF009395">
    <property type="entry name" value="PRK12755.1"/>
    <property type="match status" value="1"/>
</dbReference>
<dbReference type="EMBL" id="BLXX01000008">
    <property type="protein sequence ID" value="GFO60337.1"/>
    <property type="molecule type" value="Genomic_DNA"/>
</dbReference>
<protein>
    <recommendedName>
        <fullName evidence="8">Phospho-2-dehydro-3-deoxyheptonate aldolase</fullName>
        <ecNumber evidence="8">2.5.1.54</ecNumber>
    </recommendedName>
</protein>
<dbReference type="PANTHER" id="PTHR21225:SF10">
    <property type="entry name" value="PHOSPHO-2-DEHYDRO-3-DEOXYHEPTONATE ALDOLASE, TYR-SENSITIVE"/>
    <property type="match status" value="1"/>
</dbReference>
<comment type="function">
    <text evidence="1 8">Stereospecific condensation of phosphoenolpyruvate (PEP) and D-erythrose-4-phosphate (E4P) giving rise to 3-deoxy-D-arabino-heptulosonate-7-phosphate (DAHP).</text>
</comment>
<dbReference type="GO" id="GO:0003849">
    <property type="term" value="F:3-deoxy-7-phosphoheptulonate synthase activity"/>
    <property type="evidence" value="ECO:0007669"/>
    <property type="project" value="UniProtKB-EC"/>
</dbReference>
<dbReference type="PIRSF" id="PIRSF001361">
    <property type="entry name" value="DAHP_synthase"/>
    <property type="match status" value="1"/>
</dbReference>
<evidence type="ECO:0000313" key="10">
    <source>
        <dbReference type="EMBL" id="GFO60337.1"/>
    </source>
</evidence>
<dbReference type="Proteomes" id="UP000556026">
    <property type="component" value="Unassembled WGS sequence"/>
</dbReference>
<evidence type="ECO:0000313" key="11">
    <source>
        <dbReference type="Proteomes" id="UP000556026"/>
    </source>
</evidence>
<dbReference type="GO" id="GO:0008652">
    <property type="term" value="P:amino acid biosynthetic process"/>
    <property type="evidence" value="ECO:0007669"/>
    <property type="project" value="UniProtKB-KW"/>
</dbReference>
<name>A0A6V8MK89_9BACT</name>
<organism evidence="10 11">
    <name type="scientific">Geomonas silvestris</name>
    <dbReference type="NCBI Taxonomy" id="2740184"/>
    <lineage>
        <taxon>Bacteria</taxon>
        <taxon>Pseudomonadati</taxon>
        <taxon>Thermodesulfobacteriota</taxon>
        <taxon>Desulfuromonadia</taxon>
        <taxon>Geobacterales</taxon>
        <taxon>Geobacteraceae</taxon>
        <taxon>Geomonas</taxon>
    </lineage>
</organism>
<evidence type="ECO:0000259" key="9">
    <source>
        <dbReference type="Pfam" id="PF00793"/>
    </source>
</evidence>
<dbReference type="InterPro" id="IPR006219">
    <property type="entry name" value="DAHP_synth_1"/>
</dbReference>
<dbReference type="UniPathway" id="UPA00053">
    <property type="reaction ID" value="UER00084"/>
</dbReference>
<evidence type="ECO:0000256" key="2">
    <source>
        <dbReference type="ARBA" id="ARBA00004688"/>
    </source>
</evidence>
<keyword evidence="6 8" id="KW-0057">Aromatic amino acid biosynthesis</keyword>
<sequence length="355" mass="38844">MIKTNNLKIKSITPIIAPTDLRQVFPISDESSACVSASRAAIIRILRGEDRRLMVVVGPCSIHDPKGALEYAEKLAALSREVSEELLLIMRVYFEKPRTTVGWKGLINDPDMNGSHLISKGLGTARSLLCKITEMGLPVATEMLDPITPEYLADLLSWGAIGARTTESQTHREMASGLSFPIGFKNGTDGNLQIAFDAMKTALHPHSFLGVNRDGLTSIVQTTGNPDVHIVLRGGNKRPNYYPEDIAKTEQMLAKAGLQPTMMVDCSHGNSEKKFELQPEVLKSVVEQIEAGNRSISGVMIESYLKEGNQPLPKDLSTLEYGVSITDSCINWETTEATLREAYARLKSCGGRRAS</sequence>
<dbReference type="PANTHER" id="PTHR21225">
    <property type="entry name" value="PHOSPHO-2-DEHYDRO-3-DEOXYHEPTONATE ALDOLASE DAHP SYNTHETASE"/>
    <property type="match status" value="1"/>
</dbReference>
<dbReference type="FunFam" id="3.20.20.70:FF:000005">
    <property type="entry name" value="Phospho-2-dehydro-3-deoxyheptonate aldolase"/>
    <property type="match status" value="1"/>
</dbReference>
<dbReference type="GO" id="GO:0005737">
    <property type="term" value="C:cytoplasm"/>
    <property type="evidence" value="ECO:0007669"/>
    <property type="project" value="TreeGrafter"/>
</dbReference>
<dbReference type="SUPFAM" id="SSF51569">
    <property type="entry name" value="Aldolase"/>
    <property type="match status" value="1"/>
</dbReference>
<dbReference type="GO" id="GO:0042802">
    <property type="term" value="F:identical protein binding"/>
    <property type="evidence" value="ECO:0007669"/>
    <property type="project" value="UniProtKB-ARBA"/>
</dbReference>
<evidence type="ECO:0000256" key="4">
    <source>
        <dbReference type="ARBA" id="ARBA00022605"/>
    </source>
</evidence>
<dbReference type="InterPro" id="IPR006218">
    <property type="entry name" value="DAHP1/KDSA"/>
</dbReference>
<dbReference type="GO" id="GO:0009073">
    <property type="term" value="P:aromatic amino acid family biosynthetic process"/>
    <property type="evidence" value="ECO:0007669"/>
    <property type="project" value="UniProtKB-KW"/>
</dbReference>
<evidence type="ECO:0000256" key="3">
    <source>
        <dbReference type="ARBA" id="ARBA00007985"/>
    </source>
</evidence>
<comment type="similarity">
    <text evidence="3 8">Belongs to the class-I DAHP synthase family.</text>
</comment>
<comment type="catalytic activity">
    <reaction evidence="7 8">
        <text>D-erythrose 4-phosphate + phosphoenolpyruvate + H2O = 7-phospho-2-dehydro-3-deoxy-D-arabino-heptonate + phosphate</text>
        <dbReference type="Rhea" id="RHEA:14717"/>
        <dbReference type="ChEBI" id="CHEBI:15377"/>
        <dbReference type="ChEBI" id="CHEBI:16897"/>
        <dbReference type="ChEBI" id="CHEBI:43474"/>
        <dbReference type="ChEBI" id="CHEBI:58394"/>
        <dbReference type="ChEBI" id="CHEBI:58702"/>
        <dbReference type="EC" id="2.5.1.54"/>
    </reaction>
</comment>
<dbReference type="GO" id="GO:0009423">
    <property type="term" value="P:chorismate biosynthetic process"/>
    <property type="evidence" value="ECO:0007669"/>
    <property type="project" value="UniProtKB-UniPathway"/>
</dbReference>
<dbReference type="Pfam" id="PF00793">
    <property type="entry name" value="DAHP_synth_1"/>
    <property type="match status" value="1"/>
</dbReference>
<dbReference type="InterPro" id="IPR013785">
    <property type="entry name" value="Aldolase_TIM"/>
</dbReference>
<dbReference type="AlphaFoldDB" id="A0A6V8MK89"/>